<reference evidence="3" key="1">
    <citation type="journal article" date="2017" name="Nat. Ecol. Evol.">
        <title>Genome expansion and lineage-specific genetic innovations in the forest pathogenic fungi Armillaria.</title>
        <authorList>
            <person name="Sipos G."/>
            <person name="Prasanna A.N."/>
            <person name="Walter M.C."/>
            <person name="O'Connor E."/>
            <person name="Balint B."/>
            <person name="Krizsan K."/>
            <person name="Kiss B."/>
            <person name="Hess J."/>
            <person name="Varga T."/>
            <person name="Slot J."/>
            <person name="Riley R."/>
            <person name="Boka B."/>
            <person name="Rigling D."/>
            <person name="Barry K."/>
            <person name="Lee J."/>
            <person name="Mihaltcheva S."/>
            <person name="LaButti K."/>
            <person name="Lipzen A."/>
            <person name="Waldron R."/>
            <person name="Moloney N.M."/>
            <person name="Sperisen C."/>
            <person name="Kredics L."/>
            <person name="Vagvoelgyi C."/>
            <person name="Patrignani A."/>
            <person name="Fitzpatrick D."/>
            <person name="Nagy I."/>
            <person name="Doyle S."/>
            <person name="Anderson J.B."/>
            <person name="Grigoriev I.V."/>
            <person name="Gueldener U."/>
            <person name="Muensterkoetter M."/>
            <person name="Nagy L.G."/>
        </authorList>
    </citation>
    <scope>NUCLEOTIDE SEQUENCE [LARGE SCALE GENOMIC DNA]</scope>
    <source>
        <strain evidence="3">28-4</strain>
    </source>
</reference>
<organism evidence="2 3">
    <name type="scientific">Armillaria solidipes</name>
    <dbReference type="NCBI Taxonomy" id="1076256"/>
    <lineage>
        <taxon>Eukaryota</taxon>
        <taxon>Fungi</taxon>
        <taxon>Dikarya</taxon>
        <taxon>Basidiomycota</taxon>
        <taxon>Agaricomycotina</taxon>
        <taxon>Agaricomycetes</taxon>
        <taxon>Agaricomycetidae</taxon>
        <taxon>Agaricales</taxon>
        <taxon>Marasmiineae</taxon>
        <taxon>Physalacriaceae</taxon>
        <taxon>Armillaria</taxon>
    </lineage>
</organism>
<gene>
    <name evidence="2" type="ORF">ARMSODRAFT_1012956</name>
</gene>
<keyword evidence="3" id="KW-1185">Reference proteome</keyword>
<accession>A0A2H3BX86</accession>
<feature type="region of interest" description="Disordered" evidence="1">
    <location>
        <begin position="257"/>
        <end position="339"/>
    </location>
</feature>
<name>A0A2H3BX86_9AGAR</name>
<evidence type="ECO:0000256" key="1">
    <source>
        <dbReference type="SAM" id="MobiDB-lite"/>
    </source>
</evidence>
<evidence type="ECO:0000313" key="2">
    <source>
        <dbReference type="EMBL" id="PBK75501.1"/>
    </source>
</evidence>
<evidence type="ECO:0000313" key="3">
    <source>
        <dbReference type="Proteomes" id="UP000218334"/>
    </source>
</evidence>
<dbReference type="EMBL" id="KZ293417">
    <property type="protein sequence ID" value="PBK75501.1"/>
    <property type="molecule type" value="Genomic_DNA"/>
</dbReference>
<dbReference type="Proteomes" id="UP000218334">
    <property type="component" value="Unassembled WGS sequence"/>
</dbReference>
<feature type="compositionally biased region" description="Basic residues" evidence="1">
    <location>
        <begin position="283"/>
        <end position="309"/>
    </location>
</feature>
<dbReference type="AlphaFoldDB" id="A0A2H3BX86"/>
<proteinExistence type="predicted"/>
<feature type="compositionally biased region" description="Basic and acidic residues" evidence="1">
    <location>
        <begin position="329"/>
        <end position="339"/>
    </location>
</feature>
<sequence>MSVNTATFAKDDPNVVAEDMDDIFKALEAPSLGRSCGAPTSEYGNSSDNFLSRYLEQHTTAVDFGTSFTTFDTQSPKHLGFDWDHPIGESFIQHHGLHPSATDSNNHFVYFTHPTRESEGMAYVACRLISTSHLFDVESVERDGVRALLSEEQYVEYLKCQRSQGYCPRSFSPPPPSVCLQPVDTSMSTGLSWEYSGSNLSGVHRAINEGVTVEPLVLRPSPDATAAILPLPTYVSAFGTGMDLDCVYEDLSQEEDSDCHSNWDKPIGSPLVSGQRPGVTPSTRRRPVKSVLRKNQAYRKKSSTSRKHSLPSIIKSPLLPPTNCYPHTTSERRVTSPRK</sequence>
<protein>
    <submittedName>
        <fullName evidence="2">Uncharacterized protein</fullName>
    </submittedName>
</protein>